<dbReference type="OrthoDB" id="10041630at2759"/>
<keyword evidence="2" id="KW-0472">Membrane</keyword>
<dbReference type="AlphaFoldDB" id="W9CJK5"/>
<feature type="transmembrane region" description="Helical" evidence="2">
    <location>
        <begin position="62"/>
        <end position="91"/>
    </location>
</feature>
<sequence>MAKIESKRLNKPLANSDDLMEKLSIDHFDLNAILRGAQLTIVGALRALRNPQLFTSKHYKQAALAVLAGVIIRLAIEIPIFGVKVFLWFVSFVVDLGASTFDDKVVEGLDLIQNHVLQVPFFLMSILSRVTPTLDNMFMMSLAFVDETYYEKHKGEDRSTLRNEYYPNLRRYPKKDGTTHKTSTAENMSLFLMKFGKKAGLSLAVYALSYVPILGRFVLPAASFYTFNKAAGLGPGLIVFGTGIFLPRKYLVIFLQSYFSSRSLMRELLEPYFARIKFTKEQKKNWFHDREGLLFGFGIGFYILLRIPLLGVLVYGIAEASTAYLITKITDPPPPVGQEDSFAASQQKWKNKHEFLNLKLDQLDALNTPSTKVVSQGVSDEKASSSATEVPSQYSELISR</sequence>
<keyword evidence="4" id="KW-1185">Reference proteome</keyword>
<feature type="transmembrane region" description="Helical" evidence="2">
    <location>
        <begin position="237"/>
        <end position="259"/>
    </location>
</feature>
<feature type="region of interest" description="Disordered" evidence="1">
    <location>
        <begin position="376"/>
        <end position="400"/>
    </location>
</feature>
<dbReference type="Proteomes" id="UP000019487">
    <property type="component" value="Unassembled WGS sequence"/>
</dbReference>
<dbReference type="EMBL" id="AYSA01000149">
    <property type="protein sequence ID" value="ESZ96188.1"/>
    <property type="molecule type" value="Genomic_DNA"/>
</dbReference>
<evidence type="ECO:0000313" key="3">
    <source>
        <dbReference type="EMBL" id="ESZ96188.1"/>
    </source>
</evidence>
<evidence type="ECO:0000256" key="2">
    <source>
        <dbReference type="SAM" id="Phobius"/>
    </source>
</evidence>
<feature type="transmembrane region" description="Helical" evidence="2">
    <location>
        <begin position="203"/>
        <end position="225"/>
    </location>
</feature>
<feature type="transmembrane region" description="Helical" evidence="2">
    <location>
        <begin position="293"/>
        <end position="318"/>
    </location>
</feature>
<name>W9CJK5_SCLBF</name>
<evidence type="ECO:0000256" key="1">
    <source>
        <dbReference type="SAM" id="MobiDB-lite"/>
    </source>
</evidence>
<gene>
    <name evidence="3" type="ORF">SBOR_3463</name>
</gene>
<keyword evidence="2" id="KW-1133">Transmembrane helix</keyword>
<dbReference type="HOGENOM" id="CLU_045443_0_0_1"/>
<feature type="transmembrane region" description="Helical" evidence="2">
    <location>
        <begin position="111"/>
        <end position="130"/>
    </location>
</feature>
<dbReference type="PANTHER" id="PTHR38421">
    <property type="entry name" value="TRANSMEMBRANE PROTEIN USGS"/>
    <property type="match status" value="1"/>
</dbReference>
<evidence type="ECO:0000313" key="4">
    <source>
        <dbReference type="Proteomes" id="UP000019487"/>
    </source>
</evidence>
<dbReference type="PANTHER" id="PTHR38421:SF1">
    <property type="entry name" value="TRANSMEMBRANE PROTEIN"/>
    <property type="match status" value="1"/>
</dbReference>
<reference evidence="3 4" key="1">
    <citation type="journal article" date="2014" name="Genome Announc.">
        <title>Draft genome sequence of Sclerotinia borealis, a psychrophilic plant pathogenic fungus.</title>
        <authorList>
            <person name="Mardanov A.V."/>
            <person name="Beletsky A.V."/>
            <person name="Kadnikov V.V."/>
            <person name="Ignatov A.N."/>
            <person name="Ravin N.V."/>
        </authorList>
    </citation>
    <scope>NUCLEOTIDE SEQUENCE [LARGE SCALE GENOMIC DNA]</scope>
    <source>
        <strain evidence="4">F-4157</strain>
    </source>
</reference>
<protein>
    <submittedName>
        <fullName evidence="3">Formamidase</fullName>
    </submittedName>
</protein>
<comment type="caution">
    <text evidence="3">The sequence shown here is derived from an EMBL/GenBank/DDBJ whole genome shotgun (WGS) entry which is preliminary data.</text>
</comment>
<organism evidence="3 4">
    <name type="scientific">Sclerotinia borealis (strain F-4128)</name>
    <dbReference type="NCBI Taxonomy" id="1432307"/>
    <lineage>
        <taxon>Eukaryota</taxon>
        <taxon>Fungi</taxon>
        <taxon>Dikarya</taxon>
        <taxon>Ascomycota</taxon>
        <taxon>Pezizomycotina</taxon>
        <taxon>Leotiomycetes</taxon>
        <taxon>Helotiales</taxon>
        <taxon>Sclerotiniaceae</taxon>
        <taxon>Sclerotinia</taxon>
    </lineage>
</organism>
<proteinExistence type="predicted"/>
<accession>W9CJK5</accession>
<keyword evidence="2" id="KW-0812">Transmembrane</keyword>